<evidence type="ECO:0000313" key="3">
    <source>
        <dbReference type="EMBL" id="HGG01995.1"/>
    </source>
</evidence>
<keyword evidence="1" id="KW-1133">Transmembrane helix</keyword>
<name>A0A7C3VU47_9CYAN</name>
<feature type="transmembrane region" description="Helical" evidence="1">
    <location>
        <begin position="135"/>
        <end position="155"/>
    </location>
</feature>
<sequence length="201" mass="22065">MIELLAALSASAASGMRIALPLLLIGLLQGDRLWERVPLLSRLHPQVAIAILVSWSLFEVFASKQQLGLRVLQIVQLIFSPLVGAIMGMAIAQASFGEDNLAPPFFVAIIGVVGGLLALVLQLVQVGWFYRLGRLPLWAILAQDLLCYCLVLFAFDAPRQGGIIALLLLWLAIRSSKEWYRWYVGQGKRGKGGTRRDKKGS</sequence>
<dbReference type="InterPro" id="IPR025196">
    <property type="entry name" value="DUF4126"/>
</dbReference>
<proteinExistence type="predicted"/>
<gene>
    <name evidence="3" type="ORF">ENR15_15465</name>
</gene>
<feature type="domain" description="DUF4126" evidence="2">
    <location>
        <begin position="4"/>
        <end position="176"/>
    </location>
</feature>
<protein>
    <submittedName>
        <fullName evidence="3">DUF4126 domain-containing protein</fullName>
    </submittedName>
</protein>
<dbReference type="Pfam" id="PF13548">
    <property type="entry name" value="DUF4126"/>
    <property type="match status" value="1"/>
</dbReference>
<reference evidence="3" key="1">
    <citation type="journal article" date="2020" name="mSystems">
        <title>Genome- and Community-Level Interaction Insights into Carbon Utilization and Element Cycling Functions of Hydrothermarchaeota in Hydrothermal Sediment.</title>
        <authorList>
            <person name="Zhou Z."/>
            <person name="Liu Y."/>
            <person name="Xu W."/>
            <person name="Pan J."/>
            <person name="Luo Z.H."/>
            <person name="Li M."/>
        </authorList>
    </citation>
    <scope>NUCLEOTIDE SEQUENCE [LARGE SCALE GENOMIC DNA]</scope>
    <source>
        <strain evidence="3">SpSt-374</strain>
    </source>
</reference>
<dbReference type="AlphaFoldDB" id="A0A7C3VU47"/>
<organism evidence="3">
    <name type="scientific">Planktothricoides sp. SpSt-374</name>
    <dbReference type="NCBI Taxonomy" id="2282167"/>
    <lineage>
        <taxon>Bacteria</taxon>
        <taxon>Bacillati</taxon>
        <taxon>Cyanobacteriota</taxon>
        <taxon>Cyanophyceae</taxon>
        <taxon>Oscillatoriophycideae</taxon>
        <taxon>Oscillatoriales</taxon>
        <taxon>Oscillatoriaceae</taxon>
        <taxon>Planktothricoides</taxon>
    </lineage>
</organism>
<feature type="transmembrane region" description="Helical" evidence="1">
    <location>
        <begin position="43"/>
        <end position="62"/>
    </location>
</feature>
<comment type="caution">
    <text evidence="3">The sequence shown here is derived from an EMBL/GenBank/DDBJ whole genome shotgun (WGS) entry which is preliminary data.</text>
</comment>
<dbReference type="EMBL" id="DSPX01000156">
    <property type="protein sequence ID" value="HGG01995.1"/>
    <property type="molecule type" value="Genomic_DNA"/>
</dbReference>
<feature type="transmembrane region" description="Helical" evidence="1">
    <location>
        <begin position="102"/>
        <end position="123"/>
    </location>
</feature>
<keyword evidence="1" id="KW-0812">Transmembrane</keyword>
<keyword evidence="1" id="KW-0472">Membrane</keyword>
<evidence type="ECO:0000259" key="2">
    <source>
        <dbReference type="Pfam" id="PF13548"/>
    </source>
</evidence>
<evidence type="ECO:0000256" key="1">
    <source>
        <dbReference type="SAM" id="Phobius"/>
    </source>
</evidence>
<feature type="transmembrane region" description="Helical" evidence="1">
    <location>
        <begin position="74"/>
        <end position="96"/>
    </location>
</feature>
<accession>A0A7C3VU47</accession>